<sequence>MRDYEVSIAVEKGKSLAEGASKTDVVSADPWLLYYWVQITKDGVLMGRVGENSGLFAEHVHSKMGLHWACHQPPGGWPTSS</sequence>
<proteinExistence type="predicted"/>
<name>A0A1I3MSX8_9EURY</name>
<evidence type="ECO:0000313" key="1">
    <source>
        <dbReference type="EMBL" id="SFJ00042.1"/>
    </source>
</evidence>
<dbReference type="AlphaFoldDB" id="A0A1I3MSX8"/>
<dbReference type="RefSeq" id="WP_005579619.1">
    <property type="nucleotide sequence ID" value="NZ_FORO01000011.1"/>
</dbReference>
<reference evidence="1 2" key="1">
    <citation type="submission" date="2016-10" db="EMBL/GenBank/DDBJ databases">
        <authorList>
            <person name="de Groot N.N."/>
        </authorList>
    </citation>
    <scope>NUCLEOTIDE SEQUENCE [LARGE SCALE GENOMIC DNA]</scope>
    <source>
        <strain evidence="1 2">SP2</strain>
    </source>
</reference>
<evidence type="ECO:0000313" key="2">
    <source>
        <dbReference type="Proteomes" id="UP000182829"/>
    </source>
</evidence>
<dbReference type="EMBL" id="FORO01000011">
    <property type="protein sequence ID" value="SFJ00042.1"/>
    <property type="molecule type" value="Genomic_DNA"/>
</dbReference>
<dbReference type="OrthoDB" id="372885at2157"/>
<accession>A0A1I3MSX8</accession>
<dbReference type="Proteomes" id="UP000182829">
    <property type="component" value="Unassembled WGS sequence"/>
</dbReference>
<organism evidence="1 2">
    <name type="scientific">Natronobacterium gregoryi</name>
    <dbReference type="NCBI Taxonomy" id="44930"/>
    <lineage>
        <taxon>Archaea</taxon>
        <taxon>Methanobacteriati</taxon>
        <taxon>Methanobacteriota</taxon>
        <taxon>Stenosarchaea group</taxon>
        <taxon>Halobacteria</taxon>
        <taxon>Halobacteriales</taxon>
        <taxon>Natrialbaceae</taxon>
        <taxon>Natronobacterium</taxon>
    </lineage>
</organism>
<protein>
    <submittedName>
        <fullName evidence="1">Uncharacterized protein</fullName>
    </submittedName>
</protein>
<gene>
    <name evidence="1" type="ORF">SAMN05443661_1114</name>
</gene>
<dbReference type="GeneID" id="14208342"/>